<dbReference type="Proteomes" id="UP001320544">
    <property type="component" value="Chromosome"/>
</dbReference>
<feature type="transmembrane region" description="Helical" evidence="1">
    <location>
        <begin position="146"/>
        <end position="165"/>
    </location>
</feature>
<gene>
    <name evidence="2" type="ORF">CE91St30_08730</name>
</gene>
<organism evidence="2 3">
    <name type="scientific">Raoultibacter timonensis</name>
    <dbReference type="NCBI Taxonomy" id="1907662"/>
    <lineage>
        <taxon>Bacteria</taxon>
        <taxon>Bacillati</taxon>
        <taxon>Actinomycetota</taxon>
        <taxon>Coriobacteriia</taxon>
        <taxon>Eggerthellales</taxon>
        <taxon>Eggerthellaceae</taxon>
        <taxon>Raoultibacter</taxon>
    </lineage>
</organism>
<evidence type="ECO:0000256" key="1">
    <source>
        <dbReference type="SAM" id="Phobius"/>
    </source>
</evidence>
<protein>
    <recommendedName>
        <fullName evidence="4">FAR-17a/AIG1-like protein</fullName>
    </recommendedName>
</protein>
<feature type="transmembrane region" description="Helical" evidence="1">
    <location>
        <begin position="40"/>
        <end position="59"/>
    </location>
</feature>
<feature type="transmembrane region" description="Helical" evidence="1">
    <location>
        <begin position="80"/>
        <end position="105"/>
    </location>
</feature>
<dbReference type="RefSeq" id="WP_244411891.1">
    <property type="nucleotide sequence ID" value="NZ_AP025564.1"/>
</dbReference>
<evidence type="ECO:0000313" key="2">
    <source>
        <dbReference type="EMBL" id="BDE95540.1"/>
    </source>
</evidence>
<keyword evidence="1" id="KW-0472">Membrane</keyword>
<dbReference type="EMBL" id="AP025564">
    <property type="protein sequence ID" value="BDE95540.1"/>
    <property type="molecule type" value="Genomic_DNA"/>
</dbReference>
<name>A0ABN6MEP2_9ACTN</name>
<dbReference type="NCBIfam" id="NF038065">
    <property type="entry name" value="Pr6Pr"/>
    <property type="match status" value="1"/>
</dbReference>
<accession>A0ABN6MEP2</accession>
<feature type="transmembrane region" description="Helical" evidence="1">
    <location>
        <begin position="117"/>
        <end position="134"/>
    </location>
</feature>
<dbReference type="InterPro" id="IPR049713">
    <property type="entry name" value="Pr6Pr-like"/>
</dbReference>
<keyword evidence="3" id="KW-1185">Reference proteome</keyword>
<evidence type="ECO:0008006" key="4">
    <source>
        <dbReference type="Google" id="ProtNLM"/>
    </source>
</evidence>
<evidence type="ECO:0000313" key="3">
    <source>
        <dbReference type="Proteomes" id="UP001320544"/>
    </source>
</evidence>
<feature type="transmembrane region" description="Helical" evidence="1">
    <location>
        <begin position="185"/>
        <end position="209"/>
    </location>
</feature>
<keyword evidence="1" id="KW-1133">Transmembrane helix</keyword>
<feature type="transmembrane region" description="Helical" evidence="1">
    <location>
        <begin position="7"/>
        <end position="28"/>
    </location>
</feature>
<sequence>MCITNRYASLVWKTALVLVAAWGIFLNSGIPDGRLNASTFLYYTIQSNVFVFAYFAYAAGKCAREIRFSGAVGTVNYSPAVKGAVTMGIVVTLLIYWFVLVGANFSMVPNGSEASNLTVHLVVPLMAVADWLLFDRKGSIRPFDPVRWLALPLYYLVFALVAAPLGATYRGGSSYPYFFIDPNLIGWSGVAVNVVLVGAAFLALGYAVLAVDRLLGRLSESRGGPLGEVDASQP</sequence>
<keyword evidence="1" id="KW-0812">Transmembrane</keyword>
<reference evidence="2 3" key="1">
    <citation type="submission" date="2022-01" db="EMBL/GenBank/DDBJ databases">
        <title>Novel bile acid biosynthetic pathways are enriched in the microbiome of centenarians.</title>
        <authorList>
            <person name="Sato Y."/>
            <person name="Atarashi K."/>
            <person name="Plichta R.D."/>
            <person name="Arai Y."/>
            <person name="Sasajima S."/>
            <person name="Kearney M.S."/>
            <person name="Suda W."/>
            <person name="Takeshita K."/>
            <person name="Sasaki T."/>
            <person name="Okamoto S."/>
            <person name="Skelly N.A."/>
            <person name="Okamura Y."/>
            <person name="Vlamakis H."/>
            <person name="Li Y."/>
            <person name="Tanoue T."/>
            <person name="Takei H."/>
            <person name="Nittono H."/>
            <person name="Narushima S."/>
            <person name="Irie J."/>
            <person name="Itoh H."/>
            <person name="Moriya K."/>
            <person name="Sugiura Y."/>
            <person name="Suematsu M."/>
            <person name="Moritoki N."/>
            <person name="Shibata S."/>
            <person name="Littman R.D."/>
            <person name="Fischbach A.M."/>
            <person name="Uwamino Y."/>
            <person name="Inoue T."/>
            <person name="Honda A."/>
            <person name="Hattori M."/>
            <person name="Murai T."/>
            <person name="Xavier J.R."/>
            <person name="Hirose N."/>
            <person name="Honda K."/>
        </authorList>
    </citation>
    <scope>NUCLEOTIDE SEQUENCE [LARGE SCALE GENOMIC DNA]</scope>
    <source>
        <strain evidence="2 3">CE91-St30</strain>
    </source>
</reference>
<proteinExistence type="predicted"/>